<reference evidence="1" key="1">
    <citation type="submission" date="2013-08" db="EMBL/GenBank/DDBJ databases">
        <title>Complete genome of IncHI2 plasmid pRH-R178.</title>
        <authorList>
            <person name="Falgenhauer L."/>
            <person name="Guerra B."/>
            <person name="Imirzalioglu C."/>
            <person name="Chakraborty T."/>
        </authorList>
    </citation>
    <scope>NUCLEOTIDE SEQUENCE [LARGE SCALE GENOMIC DNA]</scope>
    <source>
        <strain evidence="1">R178</strain>
    </source>
</reference>
<dbReference type="EMBL" id="HG530658">
    <property type="protein sequence ID" value="CDI45194.1"/>
    <property type="molecule type" value="Genomic_DNA"/>
</dbReference>
<name>A0A0M5X0E1_ECOLX</name>
<accession>A0A0M5X0E1</accession>
<protein>
    <submittedName>
        <fullName evidence="1">Uncharacterized protein</fullName>
    </submittedName>
</protein>
<evidence type="ECO:0000313" key="1">
    <source>
        <dbReference type="EMBL" id="CDI45194.1"/>
    </source>
</evidence>
<proteinExistence type="predicted"/>
<sequence>MSLLKAGNGFFSGCWLKPVFRALYQQHAPLIYVTFATYEGTGSGR</sequence>
<organism evidence="1">
    <name type="scientific">Escherichia coli R178</name>
    <dbReference type="NCBI Taxonomy" id="1408252"/>
    <lineage>
        <taxon>Bacteria</taxon>
        <taxon>Pseudomonadati</taxon>
        <taxon>Pseudomonadota</taxon>
        <taxon>Gammaproteobacteria</taxon>
        <taxon>Enterobacterales</taxon>
        <taxon>Enterobacteriaceae</taxon>
        <taxon>Escherichia</taxon>
    </lineage>
</organism>
<dbReference type="AlphaFoldDB" id="A0A0M5X0E1"/>